<dbReference type="InterPro" id="IPR036162">
    <property type="entry name" value="Resolvase-like_N_sf"/>
</dbReference>
<sequence>MRRRSRSLFRLPRPARCRAAGGRSTERQLDGYGLDVQEKNVRRWCREAGHRLGRTIYRDEGRSGTLESADRPGLADALTEVEDGTADGIIAPTLDRFARTLVVQEAILAQVWKHGGRAFTADTGEVHPDDPDDPMRTAMRQMMGVFAQLERSMIAARLRHGRREKAAQGGYAYGAPPYGWRAHQKELTPEEAEQAGRDRARQLRDEDGLSYREIATALDAEGIKPKRGERWHPETVRRVLAHETPYTLRRR</sequence>
<dbReference type="AlphaFoldDB" id="A0A9X2S129"/>
<dbReference type="InterPro" id="IPR006119">
    <property type="entry name" value="Resolv_N"/>
</dbReference>
<dbReference type="PROSITE" id="PS51736">
    <property type="entry name" value="RECOMBINASES_3"/>
    <property type="match status" value="1"/>
</dbReference>
<evidence type="ECO:0000313" key="3">
    <source>
        <dbReference type="Proteomes" id="UP001142400"/>
    </source>
</evidence>
<reference evidence="2" key="1">
    <citation type="submission" date="2022-06" db="EMBL/GenBank/DDBJ databases">
        <title>WGS of actinobacteria.</title>
        <authorList>
            <person name="Thawai C."/>
        </authorList>
    </citation>
    <scope>NUCLEOTIDE SEQUENCE</scope>
    <source>
        <strain evidence="2">DSM 42010</strain>
    </source>
</reference>
<dbReference type="InterPro" id="IPR050639">
    <property type="entry name" value="SSR_resolvase"/>
</dbReference>
<dbReference type="Proteomes" id="UP001142400">
    <property type="component" value="Unassembled WGS sequence"/>
</dbReference>
<dbReference type="CDD" id="cd00338">
    <property type="entry name" value="Ser_Recombinase"/>
    <property type="match status" value="1"/>
</dbReference>
<evidence type="ECO:0000259" key="1">
    <source>
        <dbReference type="PROSITE" id="PS51736"/>
    </source>
</evidence>
<dbReference type="GO" id="GO:0003677">
    <property type="term" value="F:DNA binding"/>
    <property type="evidence" value="ECO:0007669"/>
    <property type="project" value="InterPro"/>
</dbReference>
<dbReference type="Pfam" id="PF00239">
    <property type="entry name" value="Resolvase"/>
    <property type="match status" value="1"/>
</dbReference>
<evidence type="ECO:0000313" key="2">
    <source>
        <dbReference type="EMBL" id="MCQ8835799.1"/>
    </source>
</evidence>
<dbReference type="Gene3D" id="3.90.1750.20">
    <property type="entry name" value="Putative Large Serine Recombinase, Chain B, Domain 2"/>
    <property type="match status" value="1"/>
</dbReference>
<dbReference type="SUPFAM" id="SSF53041">
    <property type="entry name" value="Resolvase-like"/>
    <property type="match status" value="1"/>
</dbReference>
<dbReference type="PANTHER" id="PTHR30461:SF23">
    <property type="entry name" value="DNA RECOMBINASE-RELATED"/>
    <property type="match status" value="1"/>
</dbReference>
<accession>A0A9X2S129</accession>
<protein>
    <submittedName>
        <fullName evidence="2">Recombinase family protein</fullName>
    </submittedName>
</protein>
<dbReference type="SMART" id="SM00857">
    <property type="entry name" value="Resolvase"/>
    <property type="match status" value="1"/>
</dbReference>
<dbReference type="InterPro" id="IPR038109">
    <property type="entry name" value="DNA_bind_recomb_sf"/>
</dbReference>
<dbReference type="Gene3D" id="3.40.50.1390">
    <property type="entry name" value="Resolvase, N-terminal catalytic domain"/>
    <property type="match status" value="1"/>
</dbReference>
<dbReference type="InterPro" id="IPR011109">
    <property type="entry name" value="DNA_bind_recombinase_dom"/>
</dbReference>
<feature type="domain" description="Resolvase/invertase-type recombinase catalytic" evidence="1">
    <location>
        <begin position="16"/>
        <end position="169"/>
    </location>
</feature>
<gene>
    <name evidence="2" type="ORF">NQU54_44005</name>
</gene>
<dbReference type="GO" id="GO:0000150">
    <property type="term" value="F:DNA strand exchange activity"/>
    <property type="evidence" value="ECO:0007669"/>
    <property type="project" value="InterPro"/>
</dbReference>
<name>A0A9X2S129_STRMQ</name>
<comment type="caution">
    <text evidence="2">The sequence shown here is derived from an EMBL/GenBank/DDBJ whole genome shotgun (WGS) entry which is preliminary data.</text>
</comment>
<dbReference type="PANTHER" id="PTHR30461">
    <property type="entry name" value="DNA-INVERTASE FROM LAMBDOID PROPHAGE"/>
    <property type="match status" value="1"/>
</dbReference>
<dbReference type="RefSeq" id="WP_257635912.1">
    <property type="nucleotide sequence ID" value="NZ_JANIIC010000093.1"/>
</dbReference>
<keyword evidence="3" id="KW-1185">Reference proteome</keyword>
<proteinExistence type="predicted"/>
<organism evidence="2 3">
    <name type="scientific">Streptomyces malaysiensis subsp. samsunensis</name>
    <dbReference type="NCBI Taxonomy" id="459658"/>
    <lineage>
        <taxon>Bacteria</taxon>
        <taxon>Bacillati</taxon>
        <taxon>Actinomycetota</taxon>
        <taxon>Actinomycetes</taxon>
        <taxon>Kitasatosporales</taxon>
        <taxon>Streptomycetaceae</taxon>
        <taxon>Streptomyces</taxon>
        <taxon>Streptomyces violaceusniger group</taxon>
    </lineage>
</organism>
<dbReference type="Pfam" id="PF07508">
    <property type="entry name" value="Recombinase"/>
    <property type="match status" value="1"/>
</dbReference>
<dbReference type="EMBL" id="JANIIC010000093">
    <property type="protein sequence ID" value="MCQ8835799.1"/>
    <property type="molecule type" value="Genomic_DNA"/>
</dbReference>